<evidence type="ECO:0000256" key="1">
    <source>
        <dbReference type="ARBA" id="ARBA00009793"/>
    </source>
</evidence>
<comment type="caution">
    <text evidence="13">The sequence shown here is derived from an EMBL/GenBank/DDBJ whole genome shotgun (WGS) entry which is preliminary data.</text>
</comment>
<dbReference type="InterPro" id="IPR044926">
    <property type="entry name" value="RGS_subdomain_2"/>
</dbReference>
<dbReference type="AlphaFoldDB" id="A0A7J5Y535"/>
<dbReference type="PANTHER" id="PTHR24355">
    <property type="entry name" value="G PROTEIN-COUPLED RECEPTOR KINASE/RIBOSOMAL PROTEIN S6 KINASE"/>
    <property type="match status" value="1"/>
</dbReference>
<dbReference type="Gene3D" id="1.10.510.10">
    <property type="entry name" value="Transferase(Phosphotransferase) domain 1"/>
    <property type="match status" value="1"/>
</dbReference>
<dbReference type="GO" id="GO:0050254">
    <property type="term" value="F:rhodopsin kinase activity"/>
    <property type="evidence" value="ECO:0007669"/>
    <property type="project" value="TreeGrafter"/>
</dbReference>
<dbReference type="GO" id="GO:0007165">
    <property type="term" value="P:signal transduction"/>
    <property type="evidence" value="ECO:0007669"/>
    <property type="project" value="InterPro"/>
</dbReference>
<dbReference type="InterPro" id="IPR011009">
    <property type="entry name" value="Kinase-like_dom_sf"/>
</dbReference>
<feature type="binding site" evidence="9">
    <location>
        <position position="204"/>
    </location>
    <ligand>
        <name>ATP</name>
        <dbReference type="ChEBI" id="CHEBI:30616"/>
    </ligand>
</feature>
<dbReference type="InterPro" id="IPR017441">
    <property type="entry name" value="Protein_kinase_ATP_BS"/>
</dbReference>
<keyword evidence="2 10" id="KW-0723">Serine/threonine-protein kinase</keyword>
<dbReference type="SMART" id="SM00220">
    <property type="entry name" value="S_TKc"/>
    <property type="match status" value="1"/>
</dbReference>
<dbReference type="GO" id="GO:0009966">
    <property type="term" value="P:regulation of signal transduction"/>
    <property type="evidence" value="ECO:0007669"/>
    <property type="project" value="TreeGrafter"/>
</dbReference>
<keyword evidence="3" id="KW-0597">Phosphoprotein</keyword>
<keyword evidence="14" id="KW-1185">Reference proteome</keyword>
<dbReference type="Gene3D" id="1.10.167.10">
    <property type="entry name" value="Regulator of G-protein Signalling 4, domain 2"/>
    <property type="match status" value="2"/>
</dbReference>
<dbReference type="SMART" id="SM00315">
    <property type="entry name" value="RGS"/>
    <property type="match status" value="1"/>
</dbReference>
<keyword evidence="4 10" id="KW-0808">Transferase</keyword>
<dbReference type="PRINTS" id="PR00717">
    <property type="entry name" value="GPCRKINASE"/>
</dbReference>
<dbReference type="InterPro" id="IPR000719">
    <property type="entry name" value="Prot_kinase_dom"/>
</dbReference>
<dbReference type="InterPro" id="IPR016137">
    <property type="entry name" value="RGS"/>
</dbReference>
<dbReference type="SUPFAM" id="SSF48097">
    <property type="entry name" value="Regulator of G-protein signaling, RGS"/>
    <property type="match status" value="1"/>
</dbReference>
<dbReference type="InterPro" id="IPR036305">
    <property type="entry name" value="RGS_sf"/>
</dbReference>
<evidence type="ECO:0000256" key="5">
    <source>
        <dbReference type="ARBA" id="ARBA00022741"/>
    </source>
</evidence>
<evidence type="ECO:0000256" key="8">
    <source>
        <dbReference type="PIRSR" id="PIRSR600239-51"/>
    </source>
</evidence>
<keyword evidence="5 9" id="KW-0547">Nucleotide-binding</keyword>
<comment type="similarity">
    <text evidence="1 10">Belongs to the protein kinase superfamily. AGC Ser/Thr protein kinase family. GPRK subfamily.</text>
</comment>
<dbReference type="Proteomes" id="UP000518266">
    <property type="component" value="Unassembled WGS sequence"/>
</dbReference>
<evidence type="ECO:0000256" key="10">
    <source>
        <dbReference type="RuleBase" id="RU000308"/>
    </source>
</evidence>
<evidence type="ECO:0000256" key="3">
    <source>
        <dbReference type="ARBA" id="ARBA00022553"/>
    </source>
</evidence>
<evidence type="ECO:0000259" key="11">
    <source>
        <dbReference type="PROSITE" id="PS50011"/>
    </source>
</evidence>
<dbReference type="GO" id="GO:0005737">
    <property type="term" value="C:cytoplasm"/>
    <property type="evidence" value="ECO:0007669"/>
    <property type="project" value="TreeGrafter"/>
</dbReference>
<name>A0A7J5Y535_DISMA</name>
<gene>
    <name evidence="13" type="ORF">F7725_002287</name>
</gene>
<dbReference type="PROSITE" id="PS00107">
    <property type="entry name" value="PROTEIN_KINASE_ATP"/>
    <property type="match status" value="1"/>
</dbReference>
<dbReference type="PROSITE" id="PS50011">
    <property type="entry name" value="PROTEIN_KINASE_DOM"/>
    <property type="match status" value="1"/>
</dbReference>
<accession>A0A7J5Y535</accession>
<evidence type="ECO:0000256" key="4">
    <source>
        <dbReference type="ARBA" id="ARBA00022679"/>
    </source>
</evidence>
<keyword evidence="7 9" id="KW-0067">ATP-binding</keyword>
<dbReference type="Pfam" id="PF00615">
    <property type="entry name" value="RGS"/>
    <property type="match status" value="1"/>
</dbReference>
<dbReference type="InterPro" id="IPR000239">
    <property type="entry name" value="GPCR_kinase"/>
</dbReference>
<dbReference type="OrthoDB" id="354826at2759"/>
<evidence type="ECO:0000256" key="6">
    <source>
        <dbReference type="ARBA" id="ARBA00022777"/>
    </source>
</evidence>
<evidence type="ECO:0000256" key="9">
    <source>
        <dbReference type="PROSITE-ProRule" id="PRU10141"/>
    </source>
</evidence>
<organism evidence="13 14">
    <name type="scientific">Dissostichus mawsoni</name>
    <name type="common">Antarctic cod</name>
    <dbReference type="NCBI Taxonomy" id="36200"/>
    <lineage>
        <taxon>Eukaryota</taxon>
        <taxon>Metazoa</taxon>
        <taxon>Chordata</taxon>
        <taxon>Craniata</taxon>
        <taxon>Vertebrata</taxon>
        <taxon>Euteleostomi</taxon>
        <taxon>Actinopterygii</taxon>
        <taxon>Neopterygii</taxon>
        <taxon>Teleostei</taxon>
        <taxon>Neoteleostei</taxon>
        <taxon>Acanthomorphata</taxon>
        <taxon>Eupercaria</taxon>
        <taxon>Perciformes</taxon>
        <taxon>Notothenioidei</taxon>
        <taxon>Nototheniidae</taxon>
        <taxon>Dissostichus</taxon>
    </lineage>
</organism>
<feature type="active site" description="Proton acceptor" evidence="8">
    <location>
        <position position="302"/>
    </location>
</feature>
<dbReference type="Pfam" id="PF00069">
    <property type="entry name" value="Pkinase"/>
    <property type="match status" value="1"/>
</dbReference>
<sequence>MDIGGLTTVVANSAYINARGSFDGTNTASSRDKKYHSRLRLPDLPVCEGLRDTLDVTFDSVCVEQPIGKRLFREFLDKDANVEYHGACRLWKDLEAYDMAEDSGRGKEGLKDKDLIAKVKENQEAAGNDLFVAAWVMLLDFLRETPYASFLESLFLKRYLQWKWLEMQPMDADWFLDFRVLGKGGFGEVSACQMKATGKLYACKKLNKKRLKKRKGFEGAMVEKRILEKVYSRFIVSLAYAFQTKEEICLVMTIMNGGDLKYHIYLVDENNPGFDEPRACFYIAQIIQGLEHLHQKRIIYRDLKPENVLLDNDGNVRISDLGLAVELKEGKTQTKGYAGTPGYMAPEMLKGEKYDTSVDYFTLGVTLYEFIAAKNPFRNRGEKVSHLSSNYNLCATRITCEMNERRNTFACFRLNVRDERADADPGGILHPPFVPDSKVVYAKSLDDVGAFSSVKGVTLDDPDKSFFDEFSSGNIPIPWQEEMIETGIYGELNIWGPNGSIPKDRRESVMEQQKSSTCCVS</sequence>
<dbReference type="PROSITE" id="PS50132">
    <property type="entry name" value="RGS"/>
    <property type="match status" value="1"/>
</dbReference>
<feature type="domain" description="Protein kinase" evidence="11">
    <location>
        <begin position="175"/>
        <end position="433"/>
    </location>
</feature>
<dbReference type="PANTHER" id="PTHR24355:SF11">
    <property type="entry name" value="RHODOPSIN KINASE GRK1"/>
    <property type="match status" value="1"/>
</dbReference>
<dbReference type="FunFam" id="1.10.510.10:FF:000074">
    <property type="entry name" value="G protein-coupled receptor kinase"/>
    <property type="match status" value="1"/>
</dbReference>
<evidence type="ECO:0000259" key="12">
    <source>
        <dbReference type="PROSITE" id="PS50132"/>
    </source>
</evidence>
<dbReference type="InterPro" id="IPR008271">
    <property type="entry name" value="Ser/Thr_kinase_AS"/>
</dbReference>
<dbReference type="Gene3D" id="3.30.200.20">
    <property type="entry name" value="Phosphorylase Kinase, domain 1"/>
    <property type="match status" value="1"/>
</dbReference>
<evidence type="ECO:0000256" key="2">
    <source>
        <dbReference type="ARBA" id="ARBA00022527"/>
    </source>
</evidence>
<dbReference type="GO" id="GO:0005524">
    <property type="term" value="F:ATP binding"/>
    <property type="evidence" value="ECO:0007669"/>
    <property type="project" value="UniProtKB-UniRule"/>
</dbReference>
<keyword evidence="6 10" id="KW-0418">Kinase</keyword>
<reference evidence="13 14" key="1">
    <citation type="submission" date="2020-03" db="EMBL/GenBank/DDBJ databases">
        <title>Dissostichus mawsoni Genome sequencing and assembly.</title>
        <authorList>
            <person name="Park H."/>
        </authorList>
    </citation>
    <scope>NUCLEOTIDE SEQUENCE [LARGE SCALE GENOMIC DNA]</scope>
    <source>
        <strain evidence="13">DM0001</strain>
        <tissue evidence="13">Muscle</tissue>
    </source>
</reference>
<proteinExistence type="inferred from homology"/>
<dbReference type="SUPFAM" id="SSF56112">
    <property type="entry name" value="Protein kinase-like (PK-like)"/>
    <property type="match status" value="1"/>
</dbReference>
<feature type="domain" description="RGS" evidence="12">
    <location>
        <begin position="63"/>
        <end position="142"/>
    </location>
</feature>
<evidence type="ECO:0000313" key="14">
    <source>
        <dbReference type="Proteomes" id="UP000518266"/>
    </source>
</evidence>
<dbReference type="EMBL" id="JAAKFY010000018">
    <property type="protein sequence ID" value="KAF3843438.1"/>
    <property type="molecule type" value="Genomic_DNA"/>
</dbReference>
<evidence type="ECO:0000256" key="7">
    <source>
        <dbReference type="ARBA" id="ARBA00022840"/>
    </source>
</evidence>
<evidence type="ECO:0000313" key="13">
    <source>
        <dbReference type="EMBL" id="KAF3843438.1"/>
    </source>
</evidence>
<protein>
    <recommendedName>
        <fullName evidence="10">G protein-coupled receptor kinase</fullName>
        <ecNumber evidence="10">2.7.11.-</ecNumber>
    </recommendedName>
</protein>
<dbReference type="EC" id="2.7.11.-" evidence="10"/>
<dbReference type="PROSITE" id="PS00108">
    <property type="entry name" value="PROTEIN_KINASE_ST"/>
    <property type="match status" value="1"/>
</dbReference>